<dbReference type="Gene3D" id="3.40.50.1010">
    <property type="entry name" value="5'-nuclease"/>
    <property type="match status" value="1"/>
</dbReference>
<evidence type="ECO:0000313" key="6">
    <source>
        <dbReference type="EMBL" id="TKB50908.1"/>
    </source>
</evidence>
<dbReference type="Pfam" id="PF02562">
    <property type="entry name" value="PhoH"/>
    <property type="match status" value="1"/>
</dbReference>
<dbReference type="InterPro" id="IPR027417">
    <property type="entry name" value="P-loop_NTPase"/>
</dbReference>
<evidence type="ECO:0000313" key="7">
    <source>
        <dbReference type="Proteomes" id="UP000305675"/>
    </source>
</evidence>
<dbReference type="InterPro" id="IPR029060">
    <property type="entry name" value="PIN-like_dom_sf"/>
</dbReference>
<dbReference type="SUPFAM" id="SSF52540">
    <property type="entry name" value="P-loop containing nucleoside triphosphate hydrolases"/>
    <property type="match status" value="1"/>
</dbReference>
<evidence type="ECO:0000256" key="4">
    <source>
        <dbReference type="ARBA" id="ARBA00046345"/>
    </source>
</evidence>
<dbReference type="PANTHER" id="PTHR30473">
    <property type="entry name" value="PROTEIN PHOH"/>
    <property type="match status" value="1"/>
</dbReference>
<dbReference type="RefSeq" id="WP_136864841.1">
    <property type="nucleotide sequence ID" value="NZ_SWCJ01000019.1"/>
</dbReference>
<evidence type="ECO:0000256" key="3">
    <source>
        <dbReference type="ARBA" id="ARBA00022840"/>
    </source>
</evidence>
<proteinExistence type="inferred from homology"/>
<dbReference type="AlphaFoldDB" id="A0A4U1BJG4"/>
<dbReference type="FunFam" id="3.40.50.300:FF:000013">
    <property type="entry name" value="PhoH family ATPase"/>
    <property type="match status" value="1"/>
</dbReference>
<evidence type="ECO:0000259" key="5">
    <source>
        <dbReference type="SMART" id="SM00670"/>
    </source>
</evidence>
<dbReference type="SMART" id="SM00670">
    <property type="entry name" value="PINc"/>
    <property type="match status" value="1"/>
</dbReference>
<dbReference type="Gene3D" id="3.40.50.300">
    <property type="entry name" value="P-loop containing nucleotide triphosphate hydrolases"/>
    <property type="match status" value="1"/>
</dbReference>
<reference evidence="6 7" key="1">
    <citation type="submission" date="2019-04" db="EMBL/GenBank/DDBJ databases">
        <authorList>
            <person name="Hwang J.C."/>
        </authorList>
    </citation>
    <scope>NUCLEOTIDE SEQUENCE [LARGE SCALE GENOMIC DNA]</scope>
    <source>
        <strain evidence="6 7">IMCC35002</strain>
    </source>
</reference>
<dbReference type="Proteomes" id="UP000305675">
    <property type="component" value="Unassembled WGS sequence"/>
</dbReference>
<evidence type="ECO:0000256" key="2">
    <source>
        <dbReference type="ARBA" id="ARBA00022741"/>
    </source>
</evidence>
<evidence type="ECO:0000256" key="1">
    <source>
        <dbReference type="ARBA" id="ARBA00010393"/>
    </source>
</evidence>
<dbReference type="Pfam" id="PF13638">
    <property type="entry name" value="PIN_4"/>
    <property type="match status" value="1"/>
</dbReference>
<accession>A0A4U1BJG4</accession>
<protein>
    <submittedName>
        <fullName evidence="6">PhoH family protein</fullName>
    </submittedName>
</protein>
<gene>
    <name evidence="6" type="ORF">FCL42_18090</name>
</gene>
<dbReference type="EMBL" id="SWCJ01000019">
    <property type="protein sequence ID" value="TKB50908.1"/>
    <property type="molecule type" value="Genomic_DNA"/>
</dbReference>
<dbReference type="SUPFAM" id="SSF88723">
    <property type="entry name" value="PIN domain-like"/>
    <property type="match status" value="1"/>
</dbReference>
<feature type="domain" description="PIN" evidence="5">
    <location>
        <begin position="7"/>
        <end position="144"/>
    </location>
</feature>
<comment type="similarity">
    <text evidence="1">Belongs to the PhoH family.</text>
</comment>
<dbReference type="GO" id="GO:0005524">
    <property type="term" value="F:ATP binding"/>
    <property type="evidence" value="ECO:0007669"/>
    <property type="project" value="UniProtKB-KW"/>
</dbReference>
<dbReference type="InterPro" id="IPR051451">
    <property type="entry name" value="PhoH2-like"/>
</dbReference>
<dbReference type="GO" id="GO:0005829">
    <property type="term" value="C:cytosol"/>
    <property type="evidence" value="ECO:0007669"/>
    <property type="project" value="TreeGrafter"/>
</dbReference>
<organism evidence="6 7">
    <name type="scientific">Ferrimonas aestuarii</name>
    <dbReference type="NCBI Taxonomy" id="2569539"/>
    <lineage>
        <taxon>Bacteria</taxon>
        <taxon>Pseudomonadati</taxon>
        <taxon>Pseudomonadota</taxon>
        <taxon>Gammaproteobacteria</taxon>
        <taxon>Alteromonadales</taxon>
        <taxon>Ferrimonadaceae</taxon>
        <taxon>Ferrimonas</taxon>
    </lineage>
</organism>
<name>A0A4U1BJG4_9GAMM</name>
<dbReference type="InterPro" id="IPR002716">
    <property type="entry name" value="PIN_dom"/>
</dbReference>
<dbReference type="InterPro" id="IPR003714">
    <property type="entry name" value="PhoH"/>
</dbReference>
<comment type="caution">
    <text evidence="6">The sequence shown here is derived from an EMBL/GenBank/DDBJ whole genome shotgun (WGS) entry which is preliminary data.</text>
</comment>
<keyword evidence="2" id="KW-0547">Nucleotide-binding</keyword>
<keyword evidence="7" id="KW-1185">Reference proteome</keyword>
<dbReference type="CDD" id="cd09883">
    <property type="entry name" value="PIN_VapC_PhoHL-ATPase"/>
    <property type="match status" value="1"/>
</dbReference>
<keyword evidence="3" id="KW-0067">ATP-binding</keyword>
<dbReference type="OrthoDB" id="9766527at2"/>
<sequence length="463" mass="51995">MVKEQKKRFVLDTNVLLHEPLAIYSFKEHDVVIPMTVLEELDQIKDRKKDVSRDARVAIRTLENCVGDAPPDLLLQGVPLNHPNAPDESLGKLAIFPDHQVTFANPVNLPGDNNDNRIINAALYLQQQSSEQIVLVTKDINMRLKAKGAGLEKVEDYRTDQLVDDIQFLAKGFCELEGDIWSQVSKVSSEKVGRDTYHTLMRNELEEESFYQNQFVIDQGDDFCAQVKSVNDRQLVLKDLSRDRLMSYHAWGIHPKNIYQGMAMQALMDPEIDMVILTGPAGSGKTLLSLAAALEQVVEQRLYDKVIVTRNTPEIAESIGFLPGTEEEKMAPWLAAVTDTLEVLHKQDESPAGSLQYIMDKANIQFKSINFMRGRSIQNAFVLLDECQNLTPSQLKTIITRMGEGTKLVCSGNLAQIDSTYLTAVTSGLTYIVERFKEFDGSANVYLNGVVRSRLAKFAEQEL</sequence>
<dbReference type="PANTHER" id="PTHR30473:SF2">
    <property type="entry name" value="PIN DOMAIN-CONTAINING PROTEIN"/>
    <property type="match status" value="1"/>
</dbReference>
<comment type="similarity">
    <text evidence="4">In the N-terminal section; belongs to the PINc/VapC protein family.</text>
</comment>